<dbReference type="EMBL" id="BMAT01013235">
    <property type="protein sequence ID" value="GFS08002.1"/>
    <property type="molecule type" value="Genomic_DNA"/>
</dbReference>
<dbReference type="AlphaFoldDB" id="A0AAV4IG20"/>
<comment type="caution">
    <text evidence="1">The sequence shown here is derived from an EMBL/GenBank/DDBJ whole genome shotgun (WGS) entry which is preliminary data.</text>
</comment>
<organism evidence="1 2">
    <name type="scientific">Elysia marginata</name>
    <dbReference type="NCBI Taxonomy" id="1093978"/>
    <lineage>
        <taxon>Eukaryota</taxon>
        <taxon>Metazoa</taxon>
        <taxon>Spiralia</taxon>
        <taxon>Lophotrochozoa</taxon>
        <taxon>Mollusca</taxon>
        <taxon>Gastropoda</taxon>
        <taxon>Heterobranchia</taxon>
        <taxon>Euthyneura</taxon>
        <taxon>Panpulmonata</taxon>
        <taxon>Sacoglossa</taxon>
        <taxon>Placobranchoidea</taxon>
        <taxon>Plakobranchidae</taxon>
        <taxon>Elysia</taxon>
    </lineage>
</organism>
<proteinExistence type="predicted"/>
<reference evidence="1 2" key="1">
    <citation type="journal article" date="2021" name="Elife">
        <title>Chloroplast acquisition without the gene transfer in kleptoplastic sea slugs, Plakobranchus ocellatus.</title>
        <authorList>
            <person name="Maeda T."/>
            <person name="Takahashi S."/>
            <person name="Yoshida T."/>
            <person name="Shimamura S."/>
            <person name="Takaki Y."/>
            <person name="Nagai Y."/>
            <person name="Toyoda A."/>
            <person name="Suzuki Y."/>
            <person name="Arimoto A."/>
            <person name="Ishii H."/>
            <person name="Satoh N."/>
            <person name="Nishiyama T."/>
            <person name="Hasebe M."/>
            <person name="Maruyama T."/>
            <person name="Minagawa J."/>
            <person name="Obokata J."/>
            <person name="Shigenobu S."/>
        </authorList>
    </citation>
    <scope>NUCLEOTIDE SEQUENCE [LARGE SCALE GENOMIC DNA]</scope>
</reference>
<dbReference type="Proteomes" id="UP000762676">
    <property type="component" value="Unassembled WGS sequence"/>
</dbReference>
<keyword evidence="2" id="KW-1185">Reference proteome</keyword>
<accession>A0AAV4IG20</accession>
<name>A0AAV4IG20_9GAST</name>
<evidence type="ECO:0000313" key="1">
    <source>
        <dbReference type="EMBL" id="GFS08002.1"/>
    </source>
</evidence>
<gene>
    <name evidence="1" type="ORF">ElyMa_006582800</name>
</gene>
<evidence type="ECO:0000313" key="2">
    <source>
        <dbReference type="Proteomes" id="UP000762676"/>
    </source>
</evidence>
<sequence>MYETGNRNGLHKLEIIGKYRQDAGKIQTLSSQIKSGGFQDARKKYTWPEQQKWTDATSQLSRNWFSSR</sequence>
<protein>
    <submittedName>
        <fullName evidence="1">Uncharacterized protein</fullName>
    </submittedName>
</protein>